<evidence type="ECO:0000256" key="4">
    <source>
        <dbReference type="ARBA" id="ARBA00022989"/>
    </source>
</evidence>
<feature type="transmembrane region" description="Helical" evidence="6">
    <location>
        <begin position="51"/>
        <end position="71"/>
    </location>
</feature>
<dbReference type="InterPro" id="IPR011701">
    <property type="entry name" value="MFS"/>
</dbReference>
<evidence type="ECO:0000256" key="6">
    <source>
        <dbReference type="SAM" id="Phobius"/>
    </source>
</evidence>
<dbReference type="InterPro" id="IPR052714">
    <property type="entry name" value="MFS_Exporter"/>
</dbReference>
<dbReference type="GO" id="GO:0022857">
    <property type="term" value="F:transmembrane transporter activity"/>
    <property type="evidence" value="ECO:0007669"/>
    <property type="project" value="InterPro"/>
</dbReference>
<dbReference type="CDD" id="cd17489">
    <property type="entry name" value="MFS_YfcJ_like"/>
    <property type="match status" value="1"/>
</dbReference>
<keyword evidence="9" id="KW-1185">Reference proteome</keyword>
<comment type="caution">
    <text evidence="8">The sequence shown here is derived from an EMBL/GenBank/DDBJ whole genome shotgun (WGS) entry which is preliminary data.</text>
</comment>
<dbReference type="PROSITE" id="PS50850">
    <property type="entry name" value="MFS"/>
    <property type="match status" value="1"/>
</dbReference>
<dbReference type="EMBL" id="SIRE01000014">
    <property type="protein sequence ID" value="TBL76332.1"/>
    <property type="molecule type" value="Genomic_DNA"/>
</dbReference>
<dbReference type="Gene3D" id="1.20.1250.20">
    <property type="entry name" value="MFS general substrate transporter like domains"/>
    <property type="match status" value="1"/>
</dbReference>
<dbReference type="PANTHER" id="PTHR23531">
    <property type="entry name" value="QUINOLENE RESISTANCE PROTEIN NORA"/>
    <property type="match status" value="1"/>
</dbReference>
<feature type="transmembrane region" description="Helical" evidence="6">
    <location>
        <begin position="248"/>
        <end position="266"/>
    </location>
</feature>
<protein>
    <submittedName>
        <fullName evidence="8">MFS transporter</fullName>
    </submittedName>
</protein>
<dbReference type="InterPro" id="IPR036259">
    <property type="entry name" value="MFS_trans_sf"/>
</dbReference>
<dbReference type="GO" id="GO:0005886">
    <property type="term" value="C:plasma membrane"/>
    <property type="evidence" value="ECO:0007669"/>
    <property type="project" value="UniProtKB-SubCell"/>
</dbReference>
<evidence type="ECO:0000256" key="3">
    <source>
        <dbReference type="ARBA" id="ARBA00022692"/>
    </source>
</evidence>
<feature type="transmembrane region" description="Helical" evidence="6">
    <location>
        <begin position="335"/>
        <end position="355"/>
    </location>
</feature>
<dbReference type="Proteomes" id="UP000293142">
    <property type="component" value="Unassembled WGS sequence"/>
</dbReference>
<keyword evidence="5 6" id="KW-0472">Membrane</keyword>
<evidence type="ECO:0000256" key="2">
    <source>
        <dbReference type="ARBA" id="ARBA00022448"/>
    </source>
</evidence>
<keyword evidence="4 6" id="KW-1133">Transmembrane helix</keyword>
<dbReference type="SUPFAM" id="SSF103473">
    <property type="entry name" value="MFS general substrate transporter"/>
    <property type="match status" value="1"/>
</dbReference>
<gene>
    <name evidence="8" type="ORF">EYB31_20295</name>
</gene>
<keyword evidence="3 6" id="KW-0812">Transmembrane</keyword>
<dbReference type="AlphaFoldDB" id="A0A4Q9DM67"/>
<reference evidence="8 9" key="1">
    <citation type="submission" date="2019-02" db="EMBL/GenBank/DDBJ databases">
        <title>Paenibacillus sp. nov., isolated from surface-sterilized tissue of Thalictrum simplex L.</title>
        <authorList>
            <person name="Tuo L."/>
        </authorList>
    </citation>
    <scope>NUCLEOTIDE SEQUENCE [LARGE SCALE GENOMIC DNA]</scope>
    <source>
        <strain evidence="8 9">N2SHLJ1</strain>
    </source>
</reference>
<feature type="transmembrane region" description="Helical" evidence="6">
    <location>
        <begin position="361"/>
        <end position="382"/>
    </location>
</feature>
<organism evidence="8 9">
    <name type="scientific">Paenibacillus thalictri</name>
    <dbReference type="NCBI Taxonomy" id="2527873"/>
    <lineage>
        <taxon>Bacteria</taxon>
        <taxon>Bacillati</taxon>
        <taxon>Bacillota</taxon>
        <taxon>Bacilli</taxon>
        <taxon>Bacillales</taxon>
        <taxon>Paenibacillaceae</taxon>
        <taxon>Paenibacillus</taxon>
    </lineage>
</organism>
<keyword evidence="2" id="KW-0813">Transport</keyword>
<feature type="transmembrane region" description="Helical" evidence="6">
    <location>
        <begin position="83"/>
        <end position="108"/>
    </location>
</feature>
<name>A0A4Q9DM67_9BACL</name>
<feature type="transmembrane region" description="Helical" evidence="6">
    <location>
        <begin position="12"/>
        <end position="31"/>
    </location>
</feature>
<evidence type="ECO:0000256" key="5">
    <source>
        <dbReference type="ARBA" id="ARBA00023136"/>
    </source>
</evidence>
<evidence type="ECO:0000259" key="7">
    <source>
        <dbReference type="PROSITE" id="PS50850"/>
    </source>
</evidence>
<evidence type="ECO:0000313" key="8">
    <source>
        <dbReference type="EMBL" id="TBL76332.1"/>
    </source>
</evidence>
<dbReference type="InterPro" id="IPR020846">
    <property type="entry name" value="MFS_dom"/>
</dbReference>
<feature type="transmembrane region" description="Helical" evidence="6">
    <location>
        <begin position="167"/>
        <end position="190"/>
    </location>
</feature>
<evidence type="ECO:0000313" key="9">
    <source>
        <dbReference type="Proteomes" id="UP000293142"/>
    </source>
</evidence>
<comment type="subcellular location">
    <subcellularLocation>
        <location evidence="1">Cell membrane</location>
        <topology evidence="1">Multi-pass membrane protein</topology>
    </subcellularLocation>
</comment>
<accession>A0A4Q9DM67</accession>
<feature type="domain" description="Major facilitator superfamily (MFS) profile" evidence="7">
    <location>
        <begin position="17"/>
        <end position="389"/>
    </location>
</feature>
<evidence type="ECO:0000256" key="1">
    <source>
        <dbReference type="ARBA" id="ARBA00004651"/>
    </source>
</evidence>
<feature type="transmembrane region" description="Helical" evidence="6">
    <location>
        <begin position="215"/>
        <end position="236"/>
    </location>
</feature>
<dbReference type="Pfam" id="PF07690">
    <property type="entry name" value="MFS_1"/>
    <property type="match status" value="1"/>
</dbReference>
<dbReference type="RefSeq" id="WP_131015239.1">
    <property type="nucleotide sequence ID" value="NZ_SIRE01000014.1"/>
</dbReference>
<proteinExistence type="predicted"/>
<dbReference type="OrthoDB" id="65739at2"/>
<dbReference type="PANTHER" id="PTHR23531:SF1">
    <property type="entry name" value="QUINOLENE RESISTANCE PROTEIN NORA"/>
    <property type="match status" value="1"/>
</dbReference>
<sequence length="410" mass="44337">MEDQNTSKSVGKLFTLDFIMILMLTIINSTTTQALNSNLPVFIRSLGAQNLAAGLVVTVYMVMAIGVRPIWGYLSDVKSRRSIVLIGTIVVALAVTGYSLVFTVPLILMLRALHGIGFSANTNTTATMAADVIPKHRLSEGIGYYGLANVVATAIGPPAGIYLVTYFGFHTLFEVLGIVSFLCIGAAYLIRYEKKLPPKPVDRPKAKFALYEKTALPISTILLFITLGTGALNSFIQLIAIDRGIEHYSVYFWIYAASLLVTRLFVGRICDKYGPAKVLYPALASLACAFVAFAFAHSLPMFLLAGVFYGLGFGSAQPMLNALMIKRCPPEKLGLGNSTFYIAMDAGQAIGASIAGAVSQFFGFTALYLFCELYVVTAIYLLTRYLKRQSDAPLGAAEQNSAPFERGLAE</sequence>